<sequence>MQESELMSQVGQRKQQQSELVNIVHQHYGDYVFDSPDAITTSESVYFPIKEGVLAGYWLDTDASDYPMLQGKAVATIENLYFFVFTPQQMQELVLDASADEEQ</sequence>
<protein>
    <submittedName>
        <fullName evidence="1">Uncharacterized protein</fullName>
    </submittedName>
</protein>
<organism evidence="1 3">
    <name type="scientific">Pseudoalteromonas ruthenica</name>
    <dbReference type="NCBI Taxonomy" id="151081"/>
    <lineage>
        <taxon>Bacteria</taxon>
        <taxon>Pseudomonadati</taxon>
        <taxon>Pseudomonadota</taxon>
        <taxon>Gammaproteobacteria</taxon>
        <taxon>Alteromonadales</taxon>
        <taxon>Pseudoalteromonadaceae</taxon>
        <taxon>Pseudoalteromonas</taxon>
    </lineage>
</organism>
<proteinExistence type="predicted"/>
<comment type="caution">
    <text evidence="1">The sequence shown here is derived from an EMBL/GenBank/DDBJ whole genome shotgun (WGS) entry which is preliminary data.</text>
</comment>
<accession>A0A0F4PTB1</accession>
<name>A0A0F4PTB1_9GAMM</name>
<dbReference type="Proteomes" id="UP000033664">
    <property type="component" value="Unassembled WGS sequence"/>
</dbReference>
<dbReference type="OrthoDB" id="9892428at2"/>
<gene>
    <name evidence="2" type="ORF">CWC05_06785</name>
    <name evidence="1" type="ORF">TW72_14320</name>
</gene>
<dbReference type="AlphaFoldDB" id="A0A0F4PTB1"/>
<reference evidence="4" key="3">
    <citation type="submission" date="2019-06" db="EMBL/GenBank/DDBJ databases">
        <title>Co-occurence of chitin degradation, pigmentation and bioactivity in marine Pseudoalteromonas.</title>
        <authorList>
            <person name="Sonnenschein E.C."/>
            <person name="Bech P.K."/>
        </authorList>
    </citation>
    <scope>NUCLEOTIDE SEQUENCE [LARGE SCALE GENOMIC DNA]</scope>
    <source>
        <strain evidence="4">S2897</strain>
    </source>
</reference>
<reference evidence="2" key="4">
    <citation type="submission" date="2019-09" db="EMBL/GenBank/DDBJ databases">
        <title>Co-occurence of chitin degradation, pigmentation and bioactivity in marine Pseudoalteromonas.</title>
        <authorList>
            <person name="Sonnenschein E.C."/>
            <person name="Bech P.K."/>
        </authorList>
    </citation>
    <scope>NUCLEOTIDE SEQUENCE</scope>
    <source>
        <strain evidence="2">S2897</strain>
    </source>
</reference>
<reference evidence="2 4" key="2">
    <citation type="submission" date="2017-12" db="EMBL/GenBank/DDBJ databases">
        <authorList>
            <person name="Paulsen S."/>
            <person name="Gram L.K."/>
        </authorList>
    </citation>
    <scope>NUCLEOTIDE SEQUENCE [LARGE SCALE GENOMIC DNA]</scope>
    <source>
        <strain evidence="2 4">S2897</strain>
    </source>
</reference>
<reference evidence="1 3" key="1">
    <citation type="journal article" date="2015" name="BMC Genomics">
        <title>Genome mining reveals unlocked bioactive potential of marine Gram-negative bacteria.</title>
        <authorList>
            <person name="Machado H."/>
            <person name="Sonnenschein E.C."/>
            <person name="Melchiorsen J."/>
            <person name="Gram L."/>
        </authorList>
    </citation>
    <scope>NUCLEOTIDE SEQUENCE [LARGE SCALE GENOMIC DNA]</scope>
    <source>
        <strain evidence="1 3">S3137</strain>
    </source>
</reference>
<evidence type="ECO:0000313" key="4">
    <source>
        <dbReference type="Proteomes" id="UP000305874"/>
    </source>
</evidence>
<dbReference type="PATRIC" id="fig|151081.8.peg.356"/>
<dbReference type="RefSeq" id="WP_045978266.1">
    <property type="nucleotide sequence ID" value="NZ_DJHQ01000008.1"/>
</dbReference>
<dbReference type="EMBL" id="JXXZ01000012">
    <property type="protein sequence ID" value="KJY97481.1"/>
    <property type="molecule type" value="Genomic_DNA"/>
</dbReference>
<dbReference type="EMBL" id="PNCG01000005">
    <property type="protein sequence ID" value="TMP87557.1"/>
    <property type="molecule type" value="Genomic_DNA"/>
</dbReference>
<evidence type="ECO:0000313" key="1">
    <source>
        <dbReference type="EMBL" id="KJY97481.1"/>
    </source>
</evidence>
<evidence type="ECO:0000313" key="2">
    <source>
        <dbReference type="EMBL" id="TMP87557.1"/>
    </source>
</evidence>
<dbReference type="Proteomes" id="UP000305874">
    <property type="component" value="Unassembled WGS sequence"/>
</dbReference>
<keyword evidence="3" id="KW-1185">Reference proteome</keyword>
<evidence type="ECO:0000313" key="3">
    <source>
        <dbReference type="Proteomes" id="UP000033664"/>
    </source>
</evidence>
<dbReference type="GeneID" id="58229671"/>